<keyword evidence="2" id="KW-0808">Transferase</keyword>
<dbReference type="EMBL" id="JALJOR010000009">
    <property type="protein sequence ID" value="KAK9811854.1"/>
    <property type="molecule type" value="Genomic_DNA"/>
</dbReference>
<dbReference type="AlphaFoldDB" id="A0AAW1PQD7"/>
<dbReference type="GO" id="GO:0043527">
    <property type="term" value="C:tRNA methyltransferase complex"/>
    <property type="evidence" value="ECO:0007669"/>
    <property type="project" value="UniProtKB-ARBA"/>
</dbReference>
<accession>A0AAW1PQD7</accession>
<gene>
    <name evidence="6" type="ORF">WJX72_011203</name>
</gene>
<dbReference type="CDD" id="cd11715">
    <property type="entry name" value="THUMP_AdoMetMT"/>
    <property type="match status" value="1"/>
</dbReference>
<dbReference type="GO" id="GO:0032259">
    <property type="term" value="P:methylation"/>
    <property type="evidence" value="ECO:0007669"/>
    <property type="project" value="UniProtKB-KW"/>
</dbReference>
<dbReference type="Pfam" id="PF22020">
    <property type="entry name" value="RlmL_1st"/>
    <property type="match status" value="1"/>
</dbReference>
<dbReference type="InterPro" id="IPR002052">
    <property type="entry name" value="DNA_methylase_N6_adenine_CS"/>
</dbReference>
<feature type="compositionally biased region" description="Basic and acidic residues" evidence="3">
    <location>
        <begin position="312"/>
        <end position="321"/>
    </location>
</feature>
<dbReference type="GO" id="GO:0003676">
    <property type="term" value="F:nucleic acid binding"/>
    <property type="evidence" value="ECO:0007669"/>
    <property type="project" value="InterPro"/>
</dbReference>
<evidence type="ECO:0000259" key="5">
    <source>
        <dbReference type="Pfam" id="PF22020"/>
    </source>
</evidence>
<dbReference type="InterPro" id="IPR053943">
    <property type="entry name" value="RlmKL-like_Mtase_CS"/>
</dbReference>
<dbReference type="InterPro" id="IPR029063">
    <property type="entry name" value="SAM-dependent_MTases_sf"/>
</dbReference>
<reference evidence="6 7" key="1">
    <citation type="journal article" date="2024" name="Nat. Commun.">
        <title>Phylogenomics reveals the evolutionary origins of lichenization in chlorophyte algae.</title>
        <authorList>
            <person name="Puginier C."/>
            <person name="Libourel C."/>
            <person name="Otte J."/>
            <person name="Skaloud P."/>
            <person name="Haon M."/>
            <person name="Grisel S."/>
            <person name="Petersen M."/>
            <person name="Berrin J.G."/>
            <person name="Delaux P.M."/>
            <person name="Dal Grande F."/>
            <person name="Keller J."/>
        </authorList>
    </citation>
    <scope>NUCLEOTIDE SEQUENCE [LARGE SCALE GENOMIC DNA]</scope>
    <source>
        <strain evidence="6 7">SAG 2043</strain>
    </source>
</reference>
<evidence type="ECO:0000256" key="3">
    <source>
        <dbReference type="SAM" id="MobiDB-lite"/>
    </source>
</evidence>
<evidence type="ECO:0000259" key="4">
    <source>
        <dbReference type="Pfam" id="PF01170"/>
    </source>
</evidence>
<evidence type="ECO:0000313" key="7">
    <source>
        <dbReference type="Proteomes" id="UP001489004"/>
    </source>
</evidence>
<dbReference type="Proteomes" id="UP001489004">
    <property type="component" value="Unassembled WGS sequence"/>
</dbReference>
<evidence type="ECO:0000256" key="1">
    <source>
        <dbReference type="ARBA" id="ARBA00022603"/>
    </source>
</evidence>
<feature type="region of interest" description="Disordered" evidence="3">
    <location>
        <begin position="411"/>
        <end position="565"/>
    </location>
</feature>
<dbReference type="Pfam" id="PF01170">
    <property type="entry name" value="UPF0020"/>
    <property type="match status" value="1"/>
</dbReference>
<dbReference type="InterPro" id="IPR000241">
    <property type="entry name" value="RlmKL-like_Mtase"/>
</dbReference>
<feature type="region of interest" description="Disordered" evidence="3">
    <location>
        <begin position="312"/>
        <end position="348"/>
    </location>
</feature>
<feature type="domain" description="Ribosomal RNA large subunit methyltransferase K/L-like methyltransferase" evidence="4">
    <location>
        <begin position="156"/>
        <end position="310"/>
    </location>
</feature>
<dbReference type="Gene3D" id="3.30.2130.30">
    <property type="match status" value="1"/>
</dbReference>
<sequence length="593" mass="64360">MELANKAIGASDIQPGKAGVSFRAATLEAGYRANLWLRSAIRVLVLLAEGPLNPRLPGGDEIYRFFRDAVDWSQLLTEEQTFHVEARVWSCSDIPSSNLVQIRARDAICDSLRDAKDFKPFPPEPGKCADLPLYAALLNDYVSLYRDMSGDSLHRRGYRSAMHKASLNESAAAGALTLAGWPELAASNPGAVLADPMCGSGTFLIEAALMATNTAPGLMRAQWPFQTWPDFDAALWQHSVAAASAARMIWDDGLLLGNDLHEGAVALARRDAVAAGVDDMIEFSSGSCASWRPREVPHVVITNPPWGQRLLPDELPDRASFNDRNPQGNSYERRQQAGGDSPNSRQQWGQLNSAWQDLSVFLKGQCPNASAYVLSGNKDITRQLFMKAERRIPLTLGGKDCRLLKYQVLPPKPEGLQMPERQTRQPRGFNEQGFPVRGRARAPAKAPGSDSMSRAPVGSPGWQSAPFAKPPPANSAVPASRAGSTGRAVRQSGLQDEQRVHGSPVQRQQSSPEQADFLWDEPSTPDEARPQTPDASTSEGRDQRVASADLAGTQGTGRKAGQNMAEEAAAIRKMLAPQDELRGSFPLHNFGGD</sequence>
<dbReference type="InterPro" id="IPR054170">
    <property type="entry name" value="RlmL_1st"/>
</dbReference>
<keyword evidence="7" id="KW-1185">Reference proteome</keyword>
<dbReference type="PROSITE" id="PS01261">
    <property type="entry name" value="UPF0020"/>
    <property type="match status" value="1"/>
</dbReference>
<feature type="domain" description="RlmL ferredoxin-like" evidence="5">
    <location>
        <begin position="6"/>
        <end position="44"/>
    </location>
</feature>
<dbReference type="GO" id="GO:0008168">
    <property type="term" value="F:methyltransferase activity"/>
    <property type="evidence" value="ECO:0007669"/>
    <property type="project" value="UniProtKB-KW"/>
</dbReference>
<dbReference type="Gene3D" id="3.40.50.150">
    <property type="entry name" value="Vaccinia Virus protein VP39"/>
    <property type="match status" value="1"/>
</dbReference>
<dbReference type="PANTHER" id="PTHR47313:SF1">
    <property type="entry name" value="RIBOSOMAL RNA LARGE SUBUNIT METHYLTRANSFERASE K_L"/>
    <property type="match status" value="1"/>
</dbReference>
<organism evidence="6 7">
    <name type="scientific">[Myrmecia] bisecta</name>
    <dbReference type="NCBI Taxonomy" id="41462"/>
    <lineage>
        <taxon>Eukaryota</taxon>
        <taxon>Viridiplantae</taxon>
        <taxon>Chlorophyta</taxon>
        <taxon>core chlorophytes</taxon>
        <taxon>Trebouxiophyceae</taxon>
        <taxon>Trebouxiales</taxon>
        <taxon>Trebouxiaceae</taxon>
        <taxon>Myrmecia</taxon>
    </lineage>
</organism>
<proteinExistence type="predicted"/>
<dbReference type="SUPFAM" id="SSF53335">
    <property type="entry name" value="S-adenosyl-L-methionine-dependent methyltransferases"/>
    <property type="match status" value="1"/>
</dbReference>
<dbReference type="PROSITE" id="PS00092">
    <property type="entry name" value="N6_MTASE"/>
    <property type="match status" value="1"/>
</dbReference>
<comment type="caution">
    <text evidence="6">The sequence shown here is derived from an EMBL/GenBank/DDBJ whole genome shotgun (WGS) entry which is preliminary data.</text>
</comment>
<evidence type="ECO:0000313" key="6">
    <source>
        <dbReference type="EMBL" id="KAK9811854.1"/>
    </source>
</evidence>
<dbReference type="PANTHER" id="PTHR47313">
    <property type="entry name" value="RIBOSOMAL RNA LARGE SUBUNIT METHYLTRANSFERASE K/L"/>
    <property type="match status" value="1"/>
</dbReference>
<keyword evidence="1" id="KW-0489">Methyltransferase</keyword>
<protein>
    <submittedName>
        <fullName evidence="6">Uncharacterized protein</fullName>
    </submittedName>
</protein>
<evidence type="ECO:0000256" key="2">
    <source>
        <dbReference type="ARBA" id="ARBA00022679"/>
    </source>
</evidence>
<name>A0AAW1PQD7_9CHLO</name>